<keyword evidence="3" id="KW-1185">Reference proteome</keyword>
<accession>A0A2I0VFW3</accession>
<dbReference type="FunFam" id="3.30.70.270:FF:000003">
    <property type="entry name" value="Transposon Ty3-G Gag-Pol polyprotein"/>
    <property type="match status" value="1"/>
</dbReference>
<dbReference type="CDD" id="cd01647">
    <property type="entry name" value="RT_LTR"/>
    <property type="match status" value="1"/>
</dbReference>
<evidence type="ECO:0000259" key="1">
    <source>
        <dbReference type="PROSITE" id="PS50878"/>
    </source>
</evidence>
<gene>
    <name evidence="2" type="ORF">MA16_Dca028512</name>
</gene>
<name>A0A2I0VFW3_9ASPA</name>
<dbReference type="InterPro" id="IPR043502">
    <property type="entry name" value="DNA/RNA_pol_sf"/>
</dbReference>
<feature type="domain" description="Reverse transcriptase" evidence="1">
    <location>
        <begin position="1"/>
        <end position="84"/>
    </location>
</feature>
<reference evidence="2 3" key="2">
    <citation type="journal article" date="2017" name="Nature">
        <title>The Apostasia genome and the evolution of orchids.</title>
        <authorList>
            <person name="Zhang G.Q."/>
            <person name="Liu K.W."/>
            <person name="Li Z."/>
            <person name="Lohaus R."/>
            <person name="Hsiao Y.Y."/>
            <person name="Niu S.C."/>
            <person name="Wang J.Y."/>
            <person name="Lin Y.C."/>
            <person name="Xu Q."/>
            <person name="Chen L.J."/>
            <person name="Yoshida K."/>
            <person name="Fujiwara S."/>
            <person name="Wang Z.W."/>
            <person name="Zhang Y.Q."/>
            <person name="Mitsuda N."/>
            <person name="Wang M."/>
            <person name="Liu G.H."/>
            <person name="Pecoraro L."/>
            <person name="Huang H.X."/>
            <person name="Xiao X.J."/>
            <person name="Lin M."/>
            <person name="Wu X.Y."/>
            <person name="Wu W.L."/>
            <person name="Chen Y.Y."/>
            <person name="Chang S.B."/>
            <person name="Sakamoto S."/>
            <person name="Ohme-Takagi M."/>
            <person name="Yagi M."/>
            <person name="Zeng S.J."/>
            <person name="Shen C.Y."/>
            <person name="Yeh C.M."/>
            <person name="Luo Y.B."/>
            <person name="Tsai W.C."/>
            <person name="Van de Peer Y."/>
            <person name="Liu Z.J."/>
        </authorList>
    </citation>
    <scope>NUCLEOTIDE SEQUENCE [LARGE SCALE GENOMIC DNA]</scope>
    <source>
        <tissue evidence="2">The whole plant</tissue>
    </source>
</reference>
<dbReference type="SUPFAM" id="SSF56672">
    <property type="entry name" value="DNA/RNA polymerases"/>
    <property type="match status" value="1"/>
</dbReference>
<dbReference type="EMBL" id="KZ504442">
    <property type="protein sequence ID" value="PKU62307.1"/>
    <property type="molecule type" value="Genomic_DNA"/>
</dbReference>
<dbReference type="PANTHER" id="PTHR24559:SF442">
    <property type="entry name" value="RNA-DIRECTED DNA POLYMERASE HOMOLOG"/>
    <property type="match status" value="1"/>
</dbReference>
<dbReference type="InterPro" id="IPR053134">
    <property type="entry name" value="RNA-dir_DNA_polymerase"/>
</dbReference>
<sequence>MVMPFGLSNTPSTFMRIMTQVLRPFLGKFVVVYFDDILIYSKSIDQHLEHLKQVCEILRKEQLYTNPRKCVFLTDSVTFLGFIISALKESQPTLKRLEQLMSGLSPRL</sequence>
<proteinExistence type="predicted"/>
<keyword evidence="2" id="KW-0548">Nucleotidyltransferase</keyword>
<dbReference type="InterPro" id="IPR043128">
    <property type="entry name" value="Rev_trsase/Diguanyl_cyclase"/>
</dbReference>
<dbReference type="AlphaFoldDB" id="A0A2I0VFW3"/>
<keyword evidence="2" id="KW-0808">Transferase</keyword>
<dbReference type="PROSITE" id="PS50878">
    <property type="entry name" value="RT_POL"/>
    <property type="match status" value="1"/>
</dbReference>
<dbReference type="GO" id="GO:0003964">
    <property type="term" value="F:RNA-directed DNA polymerase activity"/>
    <property type="evidence" value="ECO:0007669"/>
    <property type="project" value="UniProtKB-KW"/>
</dbReference>
<dbReference type="InterPro" id="IPR000477">
    <property type="entry name" value="RT_dom"/>
</dbReference>
<evidence type="ECO:0000313" key="3">
    <source>
        <dbReference type="Proteomes" id="UP000233837"/>
    </source>
</evidence>
<protein>
    <submittedName>
        <fullName evidence="2">RNA-directed DNA polymerase</fullName>
    </submittedName>
</protein>
<reference evidence="2 3" key="1">
    <citation type="journal article" date="2016" name="Sci. Rep.">
        <title>The Dendrobium catenatum Lindl. genome sequence provides insights into polysaccharide synthase, floral development and adaptive evolution.</title>
        <authorList>
            <person name="Zhang G.Q."/>
            <person name="Xu Q."/>
            <person name="Bian C."/>
            <person name="Tsai W.C."/>
            <person name="Yeh C.M."/>
            <person name="Liu K.W."/>
            <person name="Yoshida K."/>
            <person name="Zhang L.S."/>
            <person name="Chang S.B."/>
            <person name="Chen F."/>
            <person name="Shi Y."/>
            <person name="Su Y.Y."/>
            <person name="Zhang Y.Q."/>
            <person name="Chen L.J."/>
            <person name="Yin Y."/>
            <person name="Lin M."/>
            <person name="Huang H."/>
            <person name="Deng H."/>
            <person name="Wang Z.W."/>
            <person name="Zhu S.L."/>
            <person name="Zhao X."/>
            <person name="Deng C."/>
            <person name="Niu S.C."/>
            <person name="Huang J."/>
            <person name="Wang M."/>
            <person name="Liu G.H."/>
            <person name="Yang H.J."/>
            <person name="Xiao X.J."/>
            <person name="Hsiao Y.Y."/>
            <person name="Wu W.L."/>
            <person name="Chen Y.Y."/>
            <person name="Mitsuda N."/>
            <person name="Ohme-Takagi M."/>
            <person name="Luo Y.B."/>
            <person name="Van de Peer Y."/>
            <person name="Liu Z.J."/>
        </authorList>
    </citation>
    <scope>NUCLEOTIDE SEQUENCE [LARGE SCALE GENOMIC DNA]</scope>
    <source>
        <tissue evidence="2">The whole plant</tissue>
    </source>
</reference>
<dbReference type="PANTHER" id="PTHR24559">
    <property type="entry name" value="TRANSPOSON TY3-I GAG-POL POLYPROTEIN"/>
    <property type="match status" value="1"/>
</dbReference>
<dbReference type="Proteomes" id="UP000233837">
    <property type="component" value="Unassembled WGS sequence"/>
</dbReference>
<dbReference type="Gene3D" id="3.30.70.270">
    <property type="match status" value="1"/>
</dbReference>
<keyword evidence="2" id="KW-0695">RNA-directed DNA polymerase</keyword>
<evidence type="ECO:0000313" key="2">
    <source>
        <dbReference type="EMBL" id="PKU62307.1"/>
    </source>
</evidence>
<organism evidence="2 3">
    <name type="scientific">Dendrobium catenatum</name>
    <dbReference type="NCBI Taxonomy" id="906689"/>
    <lineage>
        <taxon>Eukaryota</taxon>
        <taxon>Viridiplantae</taxon>
        <taxon>Streptophyta</taxon>
        <taxon>Embryophyta</taxon>
        <taxon>Tracheophyta</taxon>
        <taxon>Spermatophyta</taxon>
        <taxon>Magnoliopsida</taxon>
        <taxon>Liliopsida</taxon>
        <taxon>Asparagales</taxon>
        <taxon>Orchidaceae</taxon>
        <taxon>Epidendroideae</taxon>
        <taxon>Malaxideae</taxon>
        <taxon>Dendrobiinae</taxon>
        <taxon>Dendrobium</taxon>
    </lineage>
</organism>
<dbReference type="Pfam" id="PF00078">
    <property type="entry name" value="RVT_1"/>
    <property type="match status" value="1"/>
</dbReference>